<dbReference type="GO" id="GO:0016020">
    <property type="term" value="C:membrane"/>
    <property type="evidence" value="ECO:0007669"/>
    <property type="project" value="UniProtKB-SubCell"/>
</dbReference>
<dbReference type="SUPFAM" id="SSF81343">
    <property type="entry name" value="Fumarate reductase respiratory complex transmembrane subunits"/>
    <property type="match status" value="1"/>
</dbReference>
<dbReference type="STRING" id="41875.K8ELQ0"/>
<dbReference type="AlphaFoldDB" id="K8ELQ0"/>
<keyword evidence="4" id="KW-0479">Metal-binding</keyword>
<name>K8ELQ0_9CHLO</name>
<dbReference type="InterPro" id="IPR014314">
    <property type="entry name" value="Succ_DH_cytb556"/>
</dbReference>
<dbReference type="CDD" id="cd03499">
    <property type="entry name" value="SQR_TypeC_SdhC"/>
    <property type="match status" value="1"/>
</dbReference>
<dbReference type="GO" id="GO:0006099">
    <property type="term" value="P:tricarboxylic acid cycle"/>
    <property type="evidence" value="ECO:0007669"/>
    <property type="project" value="InterPro"/>
</dbReference>
<keyword evidence="6" id="KW-0408">Iron</keyword>
<feature type="region of interest" description="Disordered" evidence="8">
    <location>
        <begin position="76"/>
        <end position="97"/>
    </location>
</feature>
<keyword evidence="10" id="KW-1185">Reference proteome</keyword>
<dbReference type="GO" id="GO:0005739">
    <property type="term" value="C:mitochondrion"/>
    <property type="evidence" value="ECO:0007669"/>
    <property type="project" value="GOC"/>
</dbReference>
<gene>
    <name evidence="9" type="ordered locus">Bathy12g02970</name>
</gene>
<evidence type="ECO:0000256" key="1">
    <source>
        <dbReference type="ARBA" id="ARBA00004370"/>
    </source>
</evidence>
<dbReference type="GeneID" id="19012557"/>
<evidence type="ECO:0008006" key="11">
    <source>
        <dbReference type="Google" id="ProtNLM"/>
    </source>
</evidence>
<evidence type="ECO:0000256" key="3">
    <source>
        <dbReference type="ARBA" id="ARBA00022692"/>
    </source>
</evidence>
<evidence type="ECO:0000256" key="6">
    <source>
        <dbReference type="ARBA" id="ARBA00023004"/>
    </source>
</evidence>
<dbReference type="Pfam" id="PF01127">
    <property type="entry name" value="Sdh_cyt"/>
    <property type="match status" value="1"/>
</dbReference>
<dbReference type="OrthoDB" id="588261at2759"/>
<evidence type="ECO:0000256" key="8">
    <source>
        <dbReference type="SAM" id="MobiDB-lite"/>
    </source>
</evidence>
<reference evidence="9 10" key="1">
    <citation type="submission" date="2011-10" db="EMBL/GenBank/DDBJ databases">
        <authorList>
            <person name="Genoscope - CEA"/>
        </authorList>
    </citation>
    <scope>NUCLEOTIDE SEQUENCE [LARGE SCALE GENOMIC DNA]</scope>
    <source>
        <strain evidence="9 10">RCC 1105</strain>
    </source>
</reference>
<evidence type="ECO:0000256" key="5">
    <source>
        <dbReference type="ARBA" id="ARBA00022989"/>
    </source>
</evidence>
<dbReference type="PANTHER" id="PTHR10978">
    <property type="entry name" value="SUCCINATE DEHYDROGENASE CYTOCHROME B560 SUBUNIT"/>
    <property type="match status" value="1"/>
</dbReference>
<dbReference type="GO" id="GO:0009055">
    <property type="term" value="F:electron transfer activity"/>
    <property type="evidence" value="ECO:0007669"/>
    <property type="project" value="InterPro"/>
</dbReference>
<organism evidence="9 10">
    <name type="scientific">Bathycoccus prasinos</name>
    <dbReference type="NCBI Taxonomy" id="41875"/>
    <lineage>
        <taxon>Eukaryota</taxon>
        <taxon>Viridiplantae</taxon>
        <taxon>Chlorophyta</taxon>
        <taxon>Mamiellophyceae</taxon>
        <taxon>Mamiellales</taxon>
        <taxon>Bathycoccaceae</taxon>
        <taxon>Bathycoccus</taxon>
    </lineage>
</organism>
<comment type="subcellular location">
    <subcellularLocation>
        <location evidence="1">Membrane</location>
    </subcellularLocation>
</comment>
<dbReference type="GO" id="GO:0006121">
    <property type="term" value="P:mitochondrial electron transport, succinate to ubiquinone"/>
    <property type="evidence" value="ECO:0007669"/>
    <property type="project" value="TreeGrafter"/>
</dbReference>
<dbReference type="InterPro" id="IPR000701">
    <property type="entry name" value="SuccDH_FuR_B_TM-su"/>
</dbReference>
<proteinExistence type="predicted"/>
<feature type="region of interest" description="Disordered" evidence="8">
    <location>
        <begin position="1"/>
        <end position="21"/>
    </location>
</feature>
<protein>
    <recommendedName>
        <fullName evidence="11">Succinate dehydrogenase cytochrome b560 subunit</fullName>
    </recommendedName>
</protein>
<keyword evidence="3" id="KW-0812">Transmembrane</keyword>
<dbReference type="NCBIfam" id="TIGR02970">
    <property type="entry name" value="succ_dehyd_cytB"/>
    <property type="match status" value="1"/>
</dbReference>
<keyword evidence="5" id="KW-1133">Transmembrane helix</keyword>
<dbReference type="EMBL" id="FO082267">
    <property type="protein sequence ID" value="CCO18971.1"/>
    <property type="molecule type" value="Genomic_DNA"/>
</dbReference>
<dbReference type="Gene3D" id="1.20.1300.10">
    <property type="entry name" value="Fumarate reductase/succinate dehydrogenase, transmembrane subunit"/>
    <property type="match status" value="1"/>
</dbReference>
<dbReference type="PANTHER" id="PTHR10978:SF5">
    <property type="entry name" value="SUCCINATE DEHYDROGENASE CYTOCHROME B560 SUBUNIT, MITOCHONDRIAL"/>
    <property type="match status" value="1"/>
</dbReference>
<keyword evidence="2" id="KW-0349">Heme</keyword>
<evidence type="ECO:0000256" key="4">
    <source>
        <dbReference type="ARBA" id="ARBA00022723"/>
    </source>
</evidence>
<dbReference type="Proteomes" id="UP000198341">
    <property type="component" value="Chromosome 12"/>
</dbReference>
<evidence type="ECO:0000256" key="7">
    <source>
        <dbReference type="ARBA" id="ARBA00023136"/>
    </source>
</evidence>
<evidence type="ECO:0000313" key="10">
    <source>
        <dbReference type="Proteomes" id="UP000198341"/>
    </source>
</evidence>
<evidence type="ECO:0000313" key="9">
    <source>
        <dbReference type="EMBL" id="CCO18971.1"/>
    </source>
</evidence>
<dbReference type="InterPro" id="IPR034804">
    <property type="entry name" value="SQR/QFR_C/D"/>
</dbReference>
<feature type="compositionally biased region" description="Basic residues" evidence="8">
    <location>
        <begin position="1"/>
        <end position="10"/>
    </location>
</feature>
<dbReference type="RefSeq" id="XP_007509856.1">
    <property type="nucleotide sequence ID" value="XM_007509794.1"/>
</dbReference>
<dbReference type="eggNOG" id="ENOG502S9YU">
    <property type="taxonomic scope" value="Eukaryota"/>
</dbReference>
<accession>K8ELQ0</accession>
<keyword evidence="7" id="KW-0472">Membrane</keyword>
<dbReference type="KEGG" id="bpg:Bathy12g02970"/>
<dbReference type="GO" id="GO:0046872">
    <property type="term" value="F:metal ion binding"/>
    <property type="evidence" value="ECO:0007669"/>
    <property type="project" value="UniProtKB-KW"/>
</dbReference>
<sequence>MLRRAGRRALQHSEQRQFGTNSCSQKPLCFFLQTSERREQREQREQFQHHHHRQQNLYYTKGKKSFTTSATAKIGQTGVPEEYGQPKTGGTAFLGTPRNHRELLNTRPLSPDVLDVDGKSAHYKFPIVALSSITNRVTGCVLSGAVGVGGVIACVGGPEAVPETVELFKSQFPLLVFPAKAMLSFPFVYHGVAGLRHVIWDMSVFGIDNENAKKSSMFVFASSIVGAAAMASTSI</sequence>
<evidence type="ECO:0000256" key="2">
    <source>
        <dbReference type="ARBA" id="ARBA00022617"/>
    </source>
</evidence>